<feature type="compositionally biased region" description="Polar residues" evidence="1">
    <location>
        <begin position="97"/>
        <end position="108"/>
    </location>
</feature>
<dbReference type="Proteomes" id="UP000242715">
    <property type="component" value="Unassembled WGS sequence"/>
</dbReference>
<reference evidence="3" key="1">
    <citation type="journal article" date="2017" name="Front. Plant Sci.">
        <title>Climate Clever Clovers: New Paradigm to Reduce the Environmental Footprint of Ruminants by Breeding Low Methanogenic Forages Utilizing Haplotype Variation.</title>
        <authorList>
            <person name="Kaur P."/>
            <person name="Appels R."/>
            <person name="Bayer P.E."/>
            <person name="Keeble-Gagnere G."/>
            <person name="Wang J."/>
            <person name="Hirakawa H."/>
            <person name="Shirasawa K."/>
            <person name="Vercoe P."/>
            <person name="Stefanova K."/>
            <person name="Durmic Z."/>
            <person name="Nichols P."/>
            <person name="Revell C."/>
            <person name="Isobe S.N."/>
            <person name="Edwards D."/>
            <person name="Erskine W."/>
        </authorList>
    </citation>
    <scope>NUCLEOTIDE SEQUENCE [LARGE SCALE GENOMIC DNA]</scope>
    <source>
        <strain evidence="3">cv. Daliak</strain>
    </source>
</reference>
<evidence type="ECO:0000313" key="3">
    <source>
        <dbReference type="Proteomes" id="UP000242715"/>
    </source>
</evidence>
<evidence type="ECO:0000313" key="2">
    <source>
        <dbReference type="EMBL" id="GAU49899.1"/>
    </source>
</evidence>
<dbReference type="EMBL" id="DF974651">
    <property type="protein sequence ID" value="GAU49899.1"/>
    <property type="molecule type" value="Genomic_DNA"/>
</dbReference>
<sequence length="127" mass="13355">MRRKDVESSTIVEDEQIQQEIVVPLPPPPTLTAYQSTQNGGSPLSLCLGPIPLAVWPLSSIDLNDNGASSSTEIFPLSLKLQSSPPSDDYSPKTSRHLSPSTSSLAFNSMSAGKSSGGSGDNINRVA</sequence>
<keyword evidence="3" id="KW-1185">Reference proteome</keyword>
<organism evidence="2 3">
    <name type="scientific">Trifolium subterraneum</name>
    <name type="common">Subterranean clover</name>
    <dbReference type="NCBI Taxonomy" id="3900"/>
    <lineage>
        <taxon>Eukaryota</taxon>
        <taxon>Viridiplantae</taxon>
        <taxon>Streptophyta</taxon>
        <taxon>Embryophyta</taxon>
        <taxon>Tracheophyta</taxon>
        <taxon>Spermatophyta</taxon>
        <taxon>Magnoliopsida</taxon>
        <taxon>eudicotyledons</taxon>
        <taxon>Gunneridae</taxon>
        <taxon>Pentapetalae</taxon>
        <taxon>rosids</taxon>
        <taxon>fabids</taxon>
        <taxon>Fabales</taxon>
        <taxon>Fabaceae</taxon>
        <taxon>Papilionoideae</taxon>
        <taxon>50 kb inversion clade</taxon>
        <taxon>NPAAA clade</taxon>
        <taxon>Hologalegina</taxon>
        <taxon>IRL clade</taxon>
        <taxon>Trifolieae</taxon>
        <taxon>Trifolium</taxon>
    </lineage>
</organism>
<name>A0A2Z6PRJ4_TRISU</name>
<gene>
    <name evidence="2" type="ORF">TSUD_139550</name>
</gene>
<dbReference type="AlphaFoldDB" id="A0A2Z6PRJ4"/>
<evidence type="ECO:0000256" key="1">
    <source>
        <dbReference type="SAM" id="MobiDB-lite"/>
    </source>
</evidence>
<accession>A0A2Z6PRJ4</accession>
<feature type="region of interest" description="Disordered" evidence="1">
    <location>
        <begin position="79"/>
        <end position="127"/>
    </location>
</feature>
<proteinExistence type="predicted"/>
<protein>
    <submittedName>
        <fullName evidence="2">Uncharacterized protein</fullName>
    </submittedName>
</protein>